<dbReference type="Gene3D" id="2.60.120.560">
    <property type="entry name" value="Exo-inulinase, domain 1"/>
    <property type="match status" value="1"/>
</dbReference>
<keyword evidence="8" id="KW-1185">Reference proteome</keyword>
<reference evidence="7 8" key="1">
    <citation type="journal article" date="2021" name="Syst. Appl. Microbiol.">
        <title>Persephonella atlantica sp. nov.: How to adapt to physico-chemical gradients in high temperature hydrothermal habitats.</title>
        <authorList>
            <person name="Francois D.X."/>
            <person name="Godfroy A."/>
            <person name="Mathien C."/>
            <person name="Aube J."/>
            <person name="Cathalot C."/>
            <person name="Lesongeur F."/>
            <person name="L'Haridon S."/>
            <person name="Philippon X."/>
            <person name="Roussel E.G."/>
        </authorList>
    </citation>
    <scope>NUCLEOTIDE SEQUENCE [LARGE SCALE GENOMIC DNA]</scope>
    <source>
        <strain evidence="7 8">MO1340</strain>
    </source>
</reference>
<evidence type="ECO:0000256" key="1">
    <source>
        <dbReference type="ARBA" id="ARBA00022475"/>
    </source>
</evidence>
<dbReference type="RefSeq" id="WP_200674261.1">
    <property type="nucleotide sequence ID" value="NZ_JAACYA010000002.1"/>
</dbReference>
<gene>
    <name evidence="7" type="ORF">GWK41_07210</name>
</gene>
<dbReference type="Pfam" id="PF03783">
    <property type="entry name" value="CsgG"/>
    <property type="match status" value="1"/>
</dbReference>
<evidence type="ECO:0000256" key="3">
    <source>
        <dbReference type="ARBA" id="ARBA00023136"/>
    </source>
</evidence>
<feature type="domain" description="3-keto-alpha-glucoside-1,2-lyase/3-keto-2-hydroxy-glucal hydratase" evidence="6">
    <location>
        <begin position="303"/>
        <end position="454"/>
    </location>
</feature>
<dbReference type="Proteomes" id="UP000772812">
    <property type="component" value="Unassembled WGS sequence"/>
</dbReference>
<protein>
    <recommendedName>
        <fullName evidence="6">3-keto-alpha-glucoside-1,2-lyase/3-keto-2-hydroxy-glucal hydratase domain-containing protein</fullName>
    </recommendedName>
</protein>
<evidence type="ECO:0000313" key="7">
    <source>
        <dbReference type="EMBL" id="MBK3332853.1"/>
    </source>
</evidence>
<evidence type="ECO:0000259" key="6">
    <source>
        <dbReference type="Pfam" id="PF06439"/>
    </source>
</evidence>
<dbReference type="PANTHER" id="PTHR41164:SF1">
    <property type="entry name" value="CURLI PRODUCTION ASSEMBLY_TRANSPORT COMPONENT CSGG"/>
    <property type="match status" value="1"/>
</dbReference>
<organism evidence="7 8">
    <name type="scientific">Persephonella atlantica</name>
    <dbReference type="NCBI Taxonomy" id="2699429"/>
    <lineage>
        <taxon>Bacteria</taxon>
        <taxon>Pseudomonadati</taxon>
        <taxon>Aquificota</taxon>
        <taxon>Aquificia</taxon>
        <taxon>Aquificales</taxon>
        <taxon>Hydrogenothermaceae</taxon>
        <taxon>Persephonella</taxon>
    </lineage>
</organism>
<dbReference type="Pfam" id="PF06439">
    <property type="entry name" value="3keto-disac_hyd"/>
    <property type="match status" value="1"/>
</dbReference>
<dbReference type="Gene3D" id="3.40.50.10610">
    <property type="entry name" value="ABC-type transport auxiliary lipoprotein component"/>
    <property type="match status" value="1"/>
</dbReference>
<evidence type="ECO:0000256" key="2">
    <source>
        <dbReference type="ARBA" id="ARBA00022729"/>
    </source>
</evidence>
<keyword evidence="1" id="KW-1003">Cell membrane</keyword>
<keyword evidence="4" id="KW-0564">Palmitate</keyword>
<evidence type="ECO:0000256" key="5">
    <source>
        <dbReference type="ARBA" id="ARBA00023288"/>
    </source>
</evidence>
<name>A0ABS1GIT8_9AQUI</name>
<evidence type="ECO:0000313" key="8">
    <source>
        <dbReference type="Proteomes" id="UP000772812"/>
    </source>
</evidence>
<accession>A0ABS1GIT8</accession>
<dbReference type="EMBL" id="JAACYA010000002">
    <property type="protein sequence ID" value="MBK3332853.1"/>
    <property type="molecule type" value="Genomic_DNA"/>
</dbReference>
<proteinExistence type="predicted"/>
<dbReference type="InterPro" id="IPR010496">
    <property type="entry name" value="AL/BT2_dom"/>
</dbReference>
<sequence>MRVMRQGILYLFLIGIAFYLYGCGAGVTTTSVQTTEKSMNEAVKYEGPKARIAVASFKCKAAKCGGQIGSGIRDMLVDALVRTNKFIVLERGEGLEEIKKELELGQSGLVQEGKAPEVGLMEGADILVVGSIVAFEPNAGGIKGGIGGLIPKVPLLGGIKLGKEEAYIAMTLRFIDVRTGRIINSTRIEGKASSFNVGGLGGGLLGTIPLGGGLEVYRNTPMEKAVMVLIDNAVKAIEKYVPESYYRYKGGKATGQKKKVATTQKTSAAPVAITSSSPEEKGSLIFFETFEKYGIGQSAPFGRWEGNDRVSVKQVVQVNGQIGKAANFKSGGDVCISGLSLKNFILELDFIKIVDNIHTNFDIRFRVQKNPFSGYALTYHAEKLALYKMAGDMKVKIAENKGNFRTSNGWSHLRLVVNENNIKAYANKNNVIIDITDNDPSMNREGIICIHANYNPVIDNVKIYRIAPKKLSIEGAWHGRYYGHVGSGEWAWVIWKNPDGSYGGRLNTTGTYPGKNIPIKINLEGDKIEIGWVMASPMPMGGGGIAVTFSGKVKGNTMEGTWMFSNGMDSGKWDGQKGKTDLTPSTSY</sequence>
<keyword evidence="2" id="KW-0732">Signal</keyword>
<dbReference type="PANTHER" id="PTHR41164">
    <property type="entry name" value="CURLI PRODUCTION ASSEMBLY/TRANSPORT COMPONENT CSGG"/>
    <property type="match status" value="1"/>
</dbReference>
<dbReference type="InterPro" id="IPR005534">
    <property type="entry name" value="Curli_assmbl/transp-comp_CsgG"/>
</dbReference>
<keyword evidence="3" id="KW-0472">Membrane</keyword>
<keyword evidence="5" id="KW-0449">Lipoprotein</keyword>
<evidence type="ECO:0000256" key="4">
    <source>
        <dbReference type="ARBA" id="ARBA00023139"/>
    </source>
</evidence>
<comment type="caution">
    <text evidence="7">The sequence shown here is derived from an EMBL/GenBank/DDBJ whole genome shotgun (WGS) entry which is preliminary data.</text>
</comment>